<evidence type="ECO:0000256" key="1">
    <source>
        <dbReference type="SAM" id="MobiDB-lite"/>
    </source>
</evidence>
<reference evidence="4" key="1">
    <citation type="journal article" date="2023" name="Commun. Biol.">
        <title>Genome analysis of Parmales, the sister group of diatoms, reveals the evolutionary specialization of diatoms from phago-mixotrophs to photoautotrophs.</title>
        <authorList>
            <person name="Ban H."/>
            <person name="Sato S."/>
            <person name="Yoshikawa S."/>
            <person name="Yamada K."/>
            <person name="Nakamura Y."/>
            <person name="Ichinomiya M."/>
            <person name="Sato N."/>
            <person name="Blanc-Mathieu R."/>
            <person name="Endo H."/>
            <person name="Kuwata A."/>
            <person name="Ogata H."/>
        </authorList>
    </citation>
    <scope>NUCLEOTIDE SEQUENCE [LARGE SCALE GENOMIC DNA]</scope>
    <source>
        <strain evidence="4">NIES 3700</strain>
    </source>
</reference>
<organism evidence="3 4">
    <name type="scientific">Triparma laevis f. longispina</name>
    <dbReference type="NCBI Taxonomy" id="1714387"/>
    <lineage>
        <taxon>Eukaryota</taxon>
        <taxon>Sar</taxon>
        <taxon>Stramenopiles</taxon>
        <taxon>Ochrophyta</taxon>
        <taxon>Bolidophyceae</taxon>
        <taxon>Parmales</taxon>
        <taxon>Triparmaceae</taxon>
        <taxon>Triparma</taxon>
    </lineage>
</organism>
<comment type="caution">
    <text evidence="3">The sequence shown here is derived from an EMBL/GenBank/DDBJ whole genome shotgun (WGS) entry which is preliminary data.</text>
</comment>
<dbReference type="Pfam" id="PF00112">
    <property type="entry name" value="Peptidase_C1"/>
    <property type="match status" value="1"/>
</dbReference>
<dbReference type="OrthoDB" id="10468834at2759"/>
<dbReference type="InterPro" id="IPR000668">
    <property type="entry name" value="Peptidase_C1A_C"/>
</dbReference>
<evidence type="ECO:0000259" key="2">
    <source>
        <dbReference type="Pfam" id="PF00112"/>
    </source>
</evidence>
<feature type="domain" description="Peptidase C1A papain C-terminal" evidence="2">
    <location>
        <begin position="607"/>
        <end position="730"/>
    </location>
</feature>
<feature type="compositionally biased region" description="Low complexity" evidence="1">
    <location>
        <begin position="152"/>
        <end position="164"/>
    </location>
</feature>
<keyword evidence="4" id="KW-1185">Reference proteome</keyword>
<sequence length="754" mass="80551">MDRRLPEHVRLLRVAVCADGGADGESIDRQSDCYTDGETKQGANHVSYHVISYHISYDVISNNVPHNDLPYDVSYDTVSHNASHNAVSHDASHHAVSHGESVDRQSDGAAKQRANHVSYNVSHNFIPYDVSHNAISHNASNVAISHNPSPTPTQTSCTSTSNPNDDGSTGPFYCINNGTVSGLAGNCTCVDCNTGYTGENCDTPVNCTATDNPTDDGSDGNFYCVNGGTCGGTTGTCTCTECDTGHTGDHCHLASPATPSPTPLLPPSPPTDVLDPTLPNINPSYGYSLCACKSRVYKLAVVETRDFCMAACLGGKVLSCKTLEPGEAPPADFDAYPGPVSARVTCSTYSFPPASPPGLGIVPEVTEDMKRPPTEDEFPADFDDRVELWRSTTPPDTFSWSNQTDLLSFIKNGRWVPNSPSSPPGGVVGIKDLGGPFSENEIAYRDGLRCQTGSLLSPPWMLPSCPTPTSTSGNSLVSLLRTIDAGSCTSHSAIVTLAMMSMRATLFCGPKCTGNNGQGLDFGGKPGTTLQLSANELVICDGTTIKREALKLYSPTLYKVYPSCERELGVLPFLNYAAVNGVLITDNFGRAFIPDHEEVDYAFNTYKSYDYIPQTLPPHYACFNTIHSFAKDNENNTIVVEAETATKVTAADKSTVQNEVFHNGPVAVSFSASPAFDGLGEGEVYSGAEPNAFTTIKYATVLGWDGEGNWIVMYSDLNWGERGLGKISEEATPLTMYSASAKWAPRPVSASQQL</sequence>
<feature type="region of interest" description="Disordered" evidence="1">
    <location>
        <begin position="85"/>
        <end position="105"/>
    </location>
</feature>
<feature type="region of interest" description="Disordered" evidence="1">
    <location>
        <begin position="142"/>
        <end position="164"/>
    </location>
</feature>
<dbReference type="InterPro" id="IPR038765">
    <property type="entry name" value="Papain-like_cys_pep_sf"/>
</dbReference>
<protein>
    <recommendedName>
        <fullName evidence="2">Peptidase C1A papain C-terminal domain-containing protein</fullName>
    </recommendedName>
</protein>
<dbReference type="Gene3D" id="3.90.70.10">
    <property type="entry name" value="Cysteine proteinases"/>
    <property type="match status" value="1"/>
</dbReference>
<evidence type="ECO:0000313" key="4">
    <source>
        <dbReference type="Proteomes" id="UP001165122"/>
    </source>
</evidence>
<dbReference type="EMBL" id="BRXW01000447">
    <property type="protein sequence ID" value="GMH55667.1"/>
    <property type="molecule type" value="Genomic_DNA"/>
</dbReference>
<dbReference type="SUPFAM" id="SSF54001">
    <property type="entry name" value="Cysteine proteinases"/>
    <property type="match status" value="1"/>
</dbReference>
<evidence type="ECO:0000313" key="3">
    <source>
        <dbReference type="EMBL" id="GMH55667.1"/>
    </source>
</evidence>
<dbReference type="GO" id="GO:0008234">
    <property type="term" value="F:cysteine-type peptidase activity"/>
    <property type="evidence" value="ECO:0007669"/>
    <property type="project" value="InterPro"/>
</dbReference>
<gene>
    <name evidence="3" type="ORF">TrLO_g4483</name>
</gene>
<dbReference type="AlphaFoldDB" id="A0A9W7DUR5"/>
<accession>A0A9W7DUR5</accession>
<dbReference type="Proteomes" id="UP001165122">
    <property type="component" value="Unassembled WGS sequence"/>
</dbReference>
<proteinExistence type="predicted"/>
<name>A0A9W7DUR5_9STRA</name>
<dbReference type="GO" id="GO:0006508">
    <property type="term" value="P:proteolysis"/>
    <property type="evidence" value="ECO:0007669"/>
    <property type="project" value="InterPro"/>
</dbReference>